<dbReference type="AlphaFoldDB" id="Q7UVQ6"/>
<dbReference type="STRING" id="243090.RB2494"/>
<organism evidence="1 2">
    <name type="scientific">Rhodopirellula baltica (strain DSM 10527 / NCIMB 13988 / SH1)</name>
    <dbReference type="NCBI Taxonomy" id="243090"/>
    <lineage>
        <taxon>Bacteria</taxon>
        <taxon>Pseudomonadati</taxon>
        <taxon>Planctomycetota</taxon>
        <taxon>Planctomycetia</taxon>
        <taxon>Pirellulales</taxon>
        <taxon>Pirellulaceae</taxon>
        <taxon>Rhodopirellula</taxon>
    </lineage>
</organism>
<dbReference type="PATRIC" id="fig|243090.15.peg.1142"/>
<dbReference type="EnsemblBacteria" id="CAD72666">
    <property type="protein sequence ID" value="CAD72666"/>
    <property type="gene ID" value="RB2494"/>
</dbReference>
<dbReference type="EMBL" id="BX294137">
    <property type="protein sequence ID" value="CAD72666.1"/>
    <property type="molecule type" value="Genomic_DNA"/>
</dbReference>
<proteinExistence type="predicted"/>
<keyword evidence="2" id="KW-1185">Reference proteome</keyword>
<reference evidence="1 2" key="1">
    <citation type="journal article" date="2003" name="Proc. Natl. Acad. Sci. U.S.A.">
        <title>Complete genome sequence of the marine planctomycete Pirellula sp. strain 1.</title>
        <authorList>
            <person name="Gloeckner F.O."/>
            <person name="Kube M."/>
            <person name="Bauer M."/>
            <person name="Teeling H."/>
            <person name="Lombardot T."/>
            <person name="Ludwig W."/>
            <person name="Gade D."/>
            <person name="Beck A."/>
            <person name="Borzym K."/>
            <person name="Heitmann K."/>
            <person name="Rabus R."/>
            <person name="Schlesner H."/>
            <person name="Amann R."/>
            <person name="Reinhardt R."/>
        </authorList>
    </citation>
    <scope>NUCLEOTIDE SEQUENCE [LARGE SCALE GENOMIC DNA]</scope>
    <source>
        <strain evidence="2">DSM 10527 / NCIMB 13988 / SH1</strain>
    </source>
</reference>
<dbReference type="KEGG" id="rba:RB2494"/>
<dbReference type="InParanoid" id="Q7UVQ6"/>
<accession>Q7UVQ6</accession>
<protein>
    <submittedName>
        <fullName evidence="1">Uncharacterized protein</fullName>
    </submittedName>
</protein>
<evidence type="ECO:0000313" key="1">
    <source>
        <dbReference type="EMBL" id="CAD72666.1"/>
    </source>
</evidence>
<dbReference type="Proteomes" id="UP000001025">
    <property type="component" value="Chromosome"/>
</dbReference>
<dbReference type="HOGENOM" id="CLU_3047366_0_0_0"/>
<gene>
    <name evidence="1" type="ordered locus">RB2494</name>
</gene>
<evidence type="ECO:0000313" key="2">
    <source>
        <dbReference type="Proteomes" id="UP000001025"/>
    </source>
</evidence>
<name>Q7UVQ6_RHOBA</name>
<sequence>MKNLHLITERFDRLVKSNELLEGIVKFIDLESMSSGKPLIGDLEIIIQSLSLLA</sequence>